<comment type="caution">
    <text evidence="2">The sequence shown here is derived from an EMBL/GenBank/DDBJ whole genome shotgun (WGS) entry which is preliminary data.</text>
</comment>
<feature type="signal peptide" evidence="1">
    <location>
        <begin position="1"/>
        <end position="27"/>
    </location>
</feature>
<reference evidence="2 3" key="1">
    <citation type="submission" date="2020-08" db="EMBL/GenBank/DDBJ databases">
        <title>Functional genomics of gut bacteria from endangered species of beetles.</title>
        <authorList>
            <person name="Carlos-Shanley C."/>
        </authorList>
    </citation>
    <scope>NUCLEOTIDE SEQUENCE [LARGE SCALE GENOMIC DNA]</scope>
    <source>
        <strain evidence="2 3">S00245</strain>
    </source>
</reference>
<keyword evidence="1" id="KW-0732">Signal</keyword>
<gene>
    <name evidence="2" type="ORF">HNO88_000827</name>
</gene>
<sequence>MSSRARFLTNTRLLLNGSPAIMLVLLAACGSKQDAPVPAESDPAVTGALGDQIMVDPNMSGDNGAAVAANGGAIELPAQQRSPQAAAAAREEAMLQAGGTLKSAPKPKTGAASSLVESAATAAQVAQDAKAASTDCTQKAQYSATWAAKLPKDLPVYPRGAVQEAAGTDADGCHLRVVNFVSPVTPKDVVDFYYTKASAAGYGVDYRMDGTDHVLGGRKGAQSYLIYARKQANGLTEVDLIASGG</sequence>
<dbReference type="RefSeq" id="WP_246381145.1">
    <property type="nucleotide sequence ID" value="NZ_JACHLR010000002.1"/>
</dbReference>
<evidence type="ECO:0000313" key="2">
    <source>
        <dbReference type="EMBL" id="MBB4857520.1"/>
    </source>
</evidence>
<name>A0A7W7K7S0_9SPHN</name>
<evidence type="ECO:0000256" key="1">
    <source>
        <dbReference type="SAM" id="SignalP"/>
    </source>
</evidence>
<evidence type="ECO:0008006" key="4">
    <source>
        <dbReference type="Google" id="ProtNLM"/>
    </source>
</evidence>
<dbReference type="AlphaFoldDB" id="A0A7W7K7S0"/>
<evidence type="ECO:0000313" key="3">
    <source>
        <dbReference type="Proteomes" id="UP000555448"/>
    </source>
</evidence>
<proteinExistence type="predicted"/>
<dbReference type="EMBL" id="JACHLR010000002">
    <property type="protein sequence ID" value="MBB4857520.1"/>
    <property type="molecule type" value="Genomic_DNA"/>
</dbReference>
<dbReference type="PROSITE" id="PS51257">
    <property type="entry name" value="PROKAR_LIPOPROTEIN"/>
    <property type="match status" value="1"/>
</dbReference>
<feature type="chain" id="PRO_5030585745" description="Lipoprotein" evidence="1">
    <location>
        <begin position="28"/>
        <end position="245"/>
    </location>
</feature>
<organism evidence="2 3">
    <name type="scientific">Novosphingobium chloroacetimidivorans</name>
    <dbReference type="NCBI Taxonomy" id="1428314"/>
    <lineage>
        <taxon>Bacteria</taxon>
        <taxon>Pseudomonadati</taxon>
        <taxon>Pseudomonadota</taxon>
        <taxon>Alphaproteobacteria</taxon>
        <taxon>Sphingomonadales</taxon>
        <taxon>Sphingomonadaceae</taxon>
        <taxon>Novosphingobium</taxon>
    </lineage>
</organism>
<dbReference type="Proteomes" id="UP000555448">
    <property type="component" value="Unassembled WGS sequence"/>
</dbReference>
<accession>A0A7W7K7S0</accession>
<keyword evidence="3" id="KW-1185">Reference proteome</keyword>
<protein>
    <recommendedName>
        <fullName evidence="4">Lipoprotein</fullName>
    </recommendedName>
</protein>